<keyword evidence="4" id="KW-0808">Transferase</keyword>
<dbReference type="PANTHER" id="PTHR43065">
    <property type="entry name" value="SENSOR HISTIDINE KINASE"/>
    <property type="match status" value="1"/>
</dbReference>
<evidence type="ECO:0000256" key="6">
    <source>
        <dbReference type="ARBA" id="ARBA00022777"/>
    </source>
</evidence>
<dbReference type="GO" id="GO:0004673">
    <property type="term" value="F:protein histidine kinase activity"/>
    <property type="evidence" value="ECO:0007669"/>
    <property type="project" value="UniProtKB-EC"/>
</dbReference>
<evidence type="ECO:0000256" key="9">
    <source>
        <dbReference type="SAM" id="Phobius"/>
    </source>
</evidence>
<dbReference type="Pfam" id="PF02518">
    <property type="entry name" value="HATPase_c"/>
    <property type="match status" value="1"/>
</dbReference>
<dbReference type="InterPro" id="IPR035965">
    <property type="entry name" value="PAS-like_dom_sf"/>
</dbReference>
<dbReference type="PROSITE" id="PS50113">
    <property type="entry name" value="PAC"/>
    <property type="match status" value="1"/>
</dbReference>
<dbReference type="Pfam" id="PF08447">
    <property type="entry name" value="PAS_3"/>
    <property type="match status" value="1"/>
</dbReference>
<keyword evidence="9" id="KW-1133">Transmembrane helix</keyword>
<evidence type="ECO:0000256" key="7">
    <source>
        <dbReference type="ARBA" id="ARBA00022840"/>
    </source>
</evidence>
<evidence type="ECO:0000259" key="11">
    <source>
        <dbReference type="PROSITE" id="PS50113"/>
    </source>
</evidence>
<dbReference type="InterPro" id="IPR000014">
    <property type="entry name" value="PAS"/>
</dbReference>
<reference evidence="12 13" key="1">
    <citation type="submission" date="2020-02" db="EMBL/GenBank/DDBJ databases">
        <authorList>
            <person name="Dziuba M."/>
            <person name="Kuznetsov B."/>
            <person name="Mardanov A."/>
            <person name="Ravin N."/>
            <person name="Grouzdev D."/>
        </authorList>
    </citation>
    <scope>NUCLEOTIDE SEQUENCE [LARGE SCALE GENOMIC DNA]</scope>
    <source>
        <strain evidence="12 13">SpK</strain>
    </source>
</reference>
<dbReference type="Gene3D" id="3.30.565.10">
    <property type="entry name" value="Histidine kinase-like ATPase, C-terminal domain"/>
    <property type="match status" value="1"/>
</dbReference>
<dbReference type="CDD" id="cd12915">
    <property type="entry name" value="PDC2_DGC_like"/>
    <property type="match status" value="1"/>
</dbReference>
<keyword evidence="6" id="KW-0418">Kinase</keyword>
<feature type="domain" description="Histidine kinase" evidence="10">
    <location>
        <begin position="610"/>
        <end position="855"/>
    </location>
</feature>
<name>A0A7C9QUA4_9PROT</name>
<keyword evidence="7" id="KW-0067">ATP-binding</keyword>
<keyword evidence="3" id="KW-0597">Phosphoprotein</keyword>
<dbReference type="PANTHER" id="PTHR43065:SF10">
    <property type="entry name" value="PEROXIDE STRESS-ACTIVATED HISTIDINE KINASE MAK3"/>
    <property type="match status" value="1"/>
</dbReference>
<keyword evidence="9" id="KW-0472">Membrane</keyword>
<evidence type="ECO:0000256" key="2">
    <source>
        <dbReference type="ARBA" id="ARBA00012438"/>
    </source>
</evidence>
<evidence type="ECO:0000259" key="10">
    <source>
        <dbReference type="PROSITE" id="PS50109"/>
    </source>
</evidence>
<dbReference type="InterPro" id="IPR036890">
    <property type="entry name" value="HATPase_C_sf"/>
</dbReference>
<dbReference type="SMART" id="SM00387">
    <property type="entry name" value="HATPase_c"/>
    <property type="match status" value="1"/>
</dbReference>
<dbReference type="GO" id="GO:0005524">
    <property type="term" value="F:ATP binding"/>
    <property type="evidence" value="ECO:0007669"/>
    <property type="project" value="UniProtKB-KW"/>
</dbReference>
<dbReference type="RefSeq" id="WP_163679510.1">
    <property type="nucleotide sequence ID" value="NZ_JAAIYP010000038.1"/>
</dbReference>
<dbReference type="EC" id="2.7.13.3" evidence="2"/>
<feature type="domain" description="PAC" evidence="11">
    <location>
        <begin position="398"/>
        <end position="451"/>
    </location>
</feature>
<dbReference type="EMBL" id="JAAIYP010000038">
    <property type="protein sequence ID" value="NFV80725.1"/>
    <property type="molecule type" value="Genomic_DNA"/>
</dbReference>
<dbReference type="SMART" id="SM00091">
    <property type="entry name" value="PAS"/>
    <property type="match status" value="2"/>
</dbReference>
<keyword evidence="13" id="KW-1185">Reference proteome</keyword>
<evidence type="ECO:0000256" key="1">
    <source>
        <dbReference type="ARBA" id="ARBA00000085"/>
    </source>
</evidence>
<evidence type="ECO:0000256" key="5">
    <source>
        <dbReference type="ARBA" id="ARBA00022741"/>
    </source>
</evidence>
<dbReference type="CDD" id="cd12914">
    <property type="entry name" value="PDC1_DGC_like"/>
    <property type="match status" value="1"/>
</dbReference>
<evidence type="ECO:0000256" key="3">
    <source>
        <dbReference type="ARBA" id="ARBA00022553"/>
    </source>
</evidence>
<protein>
    <recommendedName>
        <fullName evidence="2">histidine kinase</fullName>
        <ecNumber evidence="2">2.7.13.3</ecNumber>
    </recommendedName>
</protein>
<dbReference type="SMART" id="SM00086">
    <property type="entry name" value="PAC"/>
    <property type="match status" value="1"/>
</dbReference>
<dbReference type="InterPro" id="IPR003594">
    <property type="entry name" value="HATPase_dom"/>
</dbReference>
<evidence type="ECO:0000313" key="13">
    <source>
        <dbReference type="Proteomes" id="UP000480684"/>
    </source>
</evidence>
<dbReference type="GO" id="GO:0000160">
    <property type="term" value="P:phosphorelay signal transduction system"/>
    <property type="evidence" value="ECO:0007669"/>
    <property type="project" value="UniProtKB-KW"/>
</dbReference>
<evidence type="ECO:0000256" key="4">
    <source>
        <dbReference type="ARBA" id="ARBA00022679"/>
    </source>
</evidence>
<dbReference type="SUPFAM" id="SSF55874">
    <property type="entry name" value="ATPase domain of HSP90 chaperone/DNA topoisomerase II/histidine kinase"/>
    <property type="match status" value="1"/>
</dbReference>
<evidence type="ECO:0000313" key="12">
    <source>
        <dbReference type="EMBL" id="NFV80725.1"/>
    </source>
</evidence>
<dbReference type="Gene3D" id="3.30.450.20">
    <property type="entry name" value="PAS domain"/>
    <property type="match status" value="3"/>
</dbReference>
<dbReference type="AlphaFoldDB" id="A0A7C9QUA4"/>
<dbReference type="InterPro" id="IPR001610">
    <property type="entry name" value="PAC"/>
</dbReference>
<sequence>MSSPRPTTFVPAVLGLALVLSAAWGGLFAFVRHDRTLVEDNAYHQAENYCIAFEEYVHNIVLTVDKGLRHMEQVYVRARATGTPFEDVAAEAYAPIKVFQFALIGPDGILLYSNLNPARNRVDLSDREHFRVHLDTSDDKLFISRPILGRVSGKWSIQFTRKITLADGSFGGVVVLSVERNEFESFFQRIDLGRRGLITLFGLDGWMRARGSQIPESTHDITRDPLPADRPYFAKDGPHRDRIRIPSFYDGVQRLGAWLWVRDVPLVVSVQLAEDEVFAAHSERANRAMAAGLILTGICVLALVVFAVLRRQRDAALDEAAASEERWRLAVDAVGDGVWDWNPASGSVFFSQRMGDIVDRPVADLPRTVPQWLESIHPDDRDAVAADFAAFLEGAPRFVHEYRPLCGTQEQKWVLDRAVVMSRDAQGRPLRVIGLRSDVTERRRLQDELDRRNAEMRRLQAALAAREISLARHRLNEAQRVARLGIVERDIAGGQWLACEHAQALLGLTPKTAYDTQALLEHAQGDLTAITALLDDSALGAINHELAIEDDGEVRYLRVVGCVPRQRDESAFITLQDISARRASEQEQARLKERMEEANRLESLGTLAGGIAHEINTPAQYVGDNLAFLANCAPDLLAVAQAAARECSPPSCPQVTQALERTNLDFLNEEVPAAIAQAQDGVRRIAKIVQAVKEFCYPSSREPQPCNLNHMIEAAATVTRTAWKYCAELELDLAPELPQLVAIEGEINQVLVNLIVNAAQAIGEKNAASPGRIVVGTRHLDQRVQFFVADDGVGIPPERHKRIFELFYTTKPPGQGTGQGLAITAAIVRRHGGTVSVESAPGQGARFTITLPVNGPLGNPDAIQAEGPA</sequence>
<evidence type="ECO:0000256" key="8">
    <source>
        <dbReference type="ARBA" id="ARBA00023012"/>
    </source>
</evidence>
<dbReference type="InterPro" id="IPR005467">
    <property type="entry name" value="His_kinase_dom"/>
</dbReference>
<comment type="caution">
    <text evidence="12">The sequence shown here is derived from an EMBL/GenBank/DDBJ whole genome shotgun (WGS) entry which is preliminary data.</text>
</comment>
<dbReference type="PROSITE" id="PS50109">
    <property type="entry name" value="HIS_KIN"/>
    <property type="match status" value="1"/>
</dbReference>
<dbReference type="PRINTS" id="PR00344">
    <property type="entry name" value="BCTRLSENSOR"/>
</dbReference>
<feature type="transmembrane region" description="Helical" evidence="9">
    <location>
        <begin position="288"/>
        <end position="309"/>
    </location>
</feature>
<dbReference type="InterPro" id="IPR000700">
    <property type="entry name" value="PAS-assoc_C"/>
</dbReference>
<dbReference type="Gene3D" id="1.10.287.130">
    <property type="match status" value="1"/>
</dbReference>
<keyword evidence="5" id="KW-0547">Nucleotide-binding</keyword>
<accession>A0A7C9QUA4</accession>
<gene>
    <name evidence="12" type="ORF">G4223_11460</name>
</gene>
<dbReference type="SUPFAM" id="SSF55785">
    <property type="entry name" value="PYP-like sensor domain (PAS domain)"/>
    <property type="match status" value="1"/>
</dbReference>
<comment type="catalytic activity">
    <reaction evidence="1">
        <text>ATP + protein L-histidine = ADP + protein N-phospho-L-histidine.</text>
        <dbReference type="EC" id="2.7.13.3"/>
    </reaction>
</comment>
<dbReference type="InterPro" id="IPR004358">
    <property type="entry name" value="Sig_transdc_His_kin-like_C"/>
</dbReference>
<proteinExistence type="predicted"/>
<keyword evidence="8" id="KW-0902">Two-component regulatory system</keyword>
<dbReference type="Proteomes" id="UP000480684">
    <property type="component" value="Unassembled WGS sequence"/>
</dbReference>
<dbReference type="InterPro" id="IPR013655">
    <property type="entry name" value="PAS_fold_3"/>
</dbReference>
<organism evidence="12 13">
    <name type="scientific">Magnetospirillum aberrantis SpK</name>
    <dbReference type="NCBI Taxonomy" id="908842"/>
    <lineage>
        <taxon>Bacteria</taxon>
        <taxon>Pseudomonadati</taxon>
        <taxon>Pseudomonadota</taxon>
        <taxon>Alphaproteobacteria</taxon>
        <taxon>Rhodospirillales</taxon>
        <taxon>Rhodospirillaceae</taxon>
        <taxon>Magnetospirillum</taxon>
    </lineage>
</organism>
<keyword evidence="9" id="KW-0812">Transmembrane</keyword>